<evidence type="ECO:0000256" key="2">
    <source>
        <dbReference type="SAM" id="MobiDB-lite"/>
    </source>
</evidence>
<accession>A0A9W6TP02</accession>
<evidence type="ECO:0000256" key="1">
    <source>
        <dbReference type="ARBA" id="ARBA00022679"/>
    </source>
</evidence>
<protein>
    <submittedName>
        <fullName evidence="3">Unnamed protein product</fullName>
    </submittedName>
</protein>
<feature type="compositionally biased region" description="Basic and acidic residues" evidence="2">
    <location>
        <begin position="244"/>
        <end position="253"/>
    </location>
</feature>
<dbReference type="Pfam" id="PF02458">
    <property type="entry name" value="Transferase"/>
    <property type="match status" value="1"/>
</dbReference>
<dbReference type="PANTHER" id="PTHR31642:SF310">
    <property type="entry name" value="FATTY ALCOHOL:CAFFEOYL-COA ACYLTRANSFERASE"/>
    <property type="match status" value="1"/>
</dbReference>
<evidence type="ECO:0000313" key="3">
    <source>
        <dbReference type="EMBL" id="GMF16500.1"/>
    </source>
</evidence>
<dbReference type="Gene3D" id="3.30.559.10">
    <property type="entry name" value="Chloramphenicol acetyltransferase-like domain"/>
    <property type="match status" value="2"/>
</dbReference>
<sequence length="490" mass="53669">MVAFVPPANDEDAVLIPMSPMDAVMNTYRIVILYIYPPPESNASAYNLGKLQRSFISLVDGDYPVLIGSLHIDEKTRAVSVKQTSEQRKQGGDGIRFETNVSSAQSTDDAINSLSWEFMPKTRTGGEIIAVKGSLLADGGMAIGVDCSHVLYDGEAMLTFMKAWGQHYSRVSSVDRLIISHDRHLLSGVGETCRLPHPEFQIAPAEPLVRREDGSLAPKAAATPPKTAQHVFHLSPSTMAKLKKAAESKTSTDKKHRSHRKRDRLLEKLLSVFQSKHKKVVQGRAVAQASYVSTVDAITALLTILISRARGHGQDVQVSTAVNGRTRLEPPLPDNYAGNAVFHAISSYTNKELLNGTDVNVGVSASTLSRVARGIRSSILKRDNAFMRDTIAFLSNQEDLSTVNDNVNFFCGPDVAFTCWAKMGLYDAAFGGTRPWYASVPRVQCLDGFVLITEAIKGREGLDVLVCLENTTMQKFMALCSDFEYLQDQA</sequence>
<dbReference type="InterPro" id="IPR050317">
    <property type="entry name" value="Plant_Fungal_Acyltransferase"/>
</dbReference>
<feature type="region of interest" description="Disordered" evidence="2">
    <location>
        <begin position="242"/>
        <end position="261"/>
    </location>
</feature>
<dbReference type="PANTHER" id="PTHR31642">
    <property type="entry name" value="TRICHOTHECENE 3-O-ACETYLTRANSFERASE"/>
    <property type="match status" value="1"/>
</dbReference>
<dbReference type="OrthoDB" id="671439at2759"/>
<keyword evidence="4" id="KW-1185">Reference proteome</keyword>
<gene>
    <name evidence="3" type="ORF">Plil01_000588600</name>
</gene>
<dbReference type="GO" id="GO:0016747">
    <property type="term" value="F:acyltransferase activity, transferring groups other than amino-acyl groups"/>
    <property type="evidence" value="ECO:0007669"/>
    <property type="project" value="TreeGrafter"/>
</dbReference>
<dbReference type="InterPro" id="IPR023213">
    <property type="entry name" value="CAT-like_dom_sf"/>
</dbReference>
<keyword evidence="1" id="KW-0808">Transferase</keyword>
<evidence type="ECO:0000313" key="4">
    <source>
        <dbReference type="Proteomes" id="UP001165083"/>
    </source>
</evidence>
<dbReference type="EMBL" id="BSXW01000253">
    <property type="protein sequence ID" value="GMF16500.1"/>
    <property type="molecule type" value="Genomic_DNA"/>
</dbReference>
<dbReference type="AlphaFoldDB" id="A0A9W6TP02"/>
<dbReference type="Proteomes" id="UP001165083">
    <property type="component" value="Unassembled WGS sequence"/>
</dbReference>
<name>A0A9W6TP02_9STRA</name>
<proteinExistence type="predicted"/>
<organism evidence="3 4">
    <name type="scientific">Phytophthora lilii</name>
    <dbReference type="NCBI Taxonomy" id="2077276"/>
    <lineage>
        <taxon>Eukaryota</taxon>
        <taxon>Sar</taxon>
        <taxon>Stramenopiles</taxon>
        <taxon>Oomycota</taxon>
        <taxon>Peronosporomycetes</taxon>
        <taxon>Peronosporales</taxon>
        <taxon>Peronosporaceae</taxon>
        <taxon>Phytophthora</taxon>
    </lineage>
</organism>
<reference evidence="3" key="1">
    <citation type="submission" date="2023-04" db="EMBL/GenBank/DDBJ databases">
        <title>Phytophthora lilii NBRC 32176.</title>
        <authorList>
            <person name="Ichikawa N."/>
            <person name="Sato H."/>
            <person name="Tonouchi N."/>
        </authorList>
    </citation>
    <scope>NUCLEOTIDE SEQUENCE</scope>
    <source>
        <strain evidence="3">NBRC 32176</strain>
    </source>
</reference>
<comment type="caution">
    <text evidence="3">The sequence shown here is derived from an EMBL/GenBank/DDBJ whole genome shotgun (WGS) entry which is preliminary data.</text>
</comment>
<dbReference type="SUPFAM" id="SSF52777">
    <property type="entry name" value="CoA-dependent acyltransferases"/>
    <property type="match status" value="1"/>
</dbReference>